<dbReference type="GO" id="GO:0000794">
    <property type="term" value="C:condensed nuclear chromosome"/>
    <property type="evidence" value="ECO:0007669"/>
    <property type="project" value="TreeGrafter"/>
</dbReference>
<dbReference type="Proteomes" id="UP000595140">
    <property type="component" value="Unassembled WGS sequence"/>
</dbReference>
<dbReference type="GO" id="GO:0000166">
    <property type="term" value="F:nucleotide binding"/>
    <property type="evidence" value="ECO:0007669"/>
    <property type="project" value="InterPro"/>
</dbReference>
<dbReference type="GO" id="GO:0003697">
    <property type="term" value="F:single-stranded DNA binding"/>
    <property type="evidence" value="ECO:0007669"/>
    <property type="project" value="TreeGrafter"/>
</dbReference>
<dbReference type="GO" id="GO:0000730">
    <property type="term" value="P:DNA recombinase assembly"/>
    <property type="evidence" value="ECO:0007669"/>
    <property type="project" value="TreeGrafter"/>
</dbReference>
<dbReference type="GO" id="GO:0007131">
    <property type="term" value="P:reciprocal meiotic recombination"/>
    <property type="evidence" value="ECO:0007669"/>
    <property type="project" value="TreeGrafter"/>
</dbReference>
<dbReference type="OrthoDB" id="2019646at2759"/>
<evidence type="ECO:0000313" key="2">
    <source>
        <dbReference type="EMBL" id="VFR00958.1"/>
    </source>
</evidence>
<evidence type="ECO:0008006" key="4">
    <source>
        <dbReference type="Google" id="ProtNLM"/>
    </source>
</evidence>
<organism evidence="2 3">
    <name type="scientific">Cuscuta campestris</name>
    <dbReference type="NCBI Taxonomy" id="132261"/>
    <lineage>
        <taxon>Eukaryota</taxon>
        <taxon>Viridiplantae</taxon>
        <taxon>Streptophyta</taxon>
        <taxon>Embryophyta</taxon>
        <taxon>Tracheophyta</taxon>
        <taxon>Spermatophyta</taxon>
        <taxon>Magnoliopsida</taxon>
        <taxon>eudicotyledons</taxon>
        <taxon>Gunneridae</taxon>
        <taxon>Pentapetalae</taxon>
        <taxon>asterids</taxon>
        <taxon>lamiids</taxon>
        <taxon>Solanales</taxon>
        <taxon>Convolvulaceae</taxon>
        <taxon>Cuscuteae</taxon>
        <taxon>Cuscuta</taxon>
        <taxon>Cuscuta subgen. Grammica</taxon>
        <taxon>Cuscuta sect. Cleistogrammica</taxon>
    </lineage>
</organism>
<gene>
    <name evidence="2" type="ORF">CCAM_LOCUS42733</name>
</gene>
<dbReference type="GO" id="GO:0008094">
    <property type="term" value="F:ATP-dependent activity, acting on DNA"/>
    <property type="evidence" value="ECO:0007669"/>
    <property type="project" value="TreeGrafter"/>
</dbReference>
<dbReference type="GO" id="GO:0000150">
    <property type="term" value="F:DNA strand exchange activity"/>
    <property type="evidence" value="ECO:0007669"/>
    <property type="project" value="TreeGrafter"/>
</dbReference>
<dbReference type="GO" id="GO:0042148">
    <property type="term" value="P:DNA strand invasion"/>
    <property type="evidence" value="ECO:0007669"/>
    <property type="project" value="TreeGrafter"/>
</dbReference>
<dbReference type="GO" id="GO:0006312">
    <property type="term" value="P:mitotic recombination"/>
    <property type="evidence" value="ECO:0007669"/>
    <property type="project" value="TreeGrafter"/>
</dbReference>
<feature type="chain" id="PRO_5019852099" description="DNA recombination and repair protein Rad51-like C-terminal domain-containing protein" evidence="1">
    <location>
        <begin position="17"/>
        <end position="179"/>
    </location>
</feature>
<dbReference type="FunFam" id="1.10.150.20:FF:000008">
    <property type="entry name" value="DNA repair protein RAD51 homolog"/>
    <property type="match status" value="1"/>
</dbReference>
<accession>A0A484NKD5</accession>
<dbReference type="EMBL" id="OOIL02006718">
    <property type="protein sequence ID" value="VFR00958.1"/>
    <property type="molecule type" value="Genomic_DNA"/>
</dbReference>
<name>A0A484NKD5_9ASTE</name>
<feature type="signal peptide" evidence="1">
    <location>
        <begin position="1"/>
        <end position="16"/>
    </location>
</feature>
<dbReference type="SUPFAM" id="SSF47794">
    <property type="entry name" value="Rad51 N-terminal domain-like"/>
    <property type="match status" value="1"/>
</dbReference>
<dbReference type="GO" id="GO:0003690">
    <property type="term" value="F:double-stranded DNA binding"/>
    <property type="evidence" value="ECO:0007669"/>
    <property type="project" value="TreeGrafter"/>
</dbReference>
<keyword evidence="1" id="KW-0732">Signal</keyword>
<keyword evidence="3" id="KW-1185">Reference proteome</keyword>
<dbReference type="PANTHER" id="PTHR22942:SF39">
    <property type="entry name" value="DNA REPAIR PROTEIN RAD51 HOMOLOG 1"/>
    <property type="match status" value="1"/>
</dbReference>
<dbReference type="GO" id="GO:0070192">
    <property type="term" value="P:chromosome organization involved in meiotic cell cycle"/>
    <property type="evidence" value="ECO:0007669"/>
    <property type="project" value="TreeGrafter"/>
</dbReference>
<dbReference type="Gene3D" id="1.10.150.20">
    <property type="entry name" value="5' to 3' exonuclease, C-terminal subdomain"/>
    <property type="match status" value="1"/>
</dbReference>
<evidence type="ECO:0000313" key="3">
    <source>
        <dbReference type="Proteomes" id="UP000595140"/>
    </source>
</evidence>
<reference evidence="2 3" key="1">
    <citation type="submission" date="2018-04" db="EMBL/GenBank/DDBJ databases">
        <authorList>
            <person name="Vogel A."/>
        </authorList>
    </citation>
    <scope>NUCLEOTIDE SEQUENCE [LARGE SCALE GENOMIC DNA]</scope>
</reference>
<dbReference type="AlphaFoldDB" id="A0A484NKD5"/>
<dbReference type="PANTHER" id="PTHR22942">
    <property type="entry name" value="RECA/RAD51/RADA DNA STRAND-PAIRING FAMILY MEMBER"/>
    <property type="match status" value="1"/>
</dbReference>
<dbReference type="Pfam" id="PF14520">
    <property type="entry name" value="HHH_5"/>
    <property type="match status" value="1"/>
</dbReference>
<dbReference type="InterPro" id="IPR010995">
    <property type="entry name" value="DNA_repair_Rad51/TF_NusA_a-hlx"/>
</dbReference>
<protein>
    <recommendedName>
        <fullName evidence="4">DNA recombination and repair protein Rad51-like C-terminal domain-containing protein</fullName>
    </recommendedName>
</protein>
<evidence type="ECO:0000256" key="1">
    <source>
        <dbReference type="SAM" id="SignalP"/>
    </source>
</evidence>
<sequence length="179" mass="19014">MLSATLPLLSVATATAEICATALSPSSTTVGASTAGIEGCPAISYATTDPQLIPLLFNEKKGRPSLKESGGAVFGIEEKRFVTEDHLGGHEELVEQVVARRRGRLHRPTNPRDCESGIAALDIKKLKDSGLYTVESVMYAPRKDLVQIKGISEAKVDKIIEAASKLVPLGFTCASQLHA</sequence>
<proteinExistence type="predicted"/>